<reference evidence="1" key="1">
    <citation type="journal article" date="2022" name="Int. J. Syst. Evol. Microbiol.">
        <title>Pseudomonas aegrilactucae sp. nov. and Pseudomonas morbosilactucae sp. nov., pathogens causing bacterial rot of lettuce in Japan.</title>
        <authorList>
            <person name="Sawada H."/>
            <person name="Fujikawa T."/>
            <person name="Satou M."/>
        </authorList>
    </citation>
    <scope>NUCLEOTIDE SEQUENCE</scope>
    <source>
        <strain evidence="1">0166_1</strain>
    </source>
</reference>
<dbReference type="PANTHER" id="PTHR36529:SF1">
    <property type="entry name" value="GLYCOSYLTRANSFERASE"/>
    <property type="match status" value="1"/>
</dbReference>
<protein>
    <recommendedName>
        <fullName evidence="3">DUF2064 domain-containing protein</fullName>
    </recommendedName>
</protein>
<evidence type="ECO:0000313" key="1">
    <source>
        <dbReference type="EMBL" id="UGS34649.1"/>
    </source>
</evidence>
<dbReference type="AlphaFoldDB" id="A0A9E7BZK7"/>
<dbReference type="InterPro" id="IPR029044">
    <property type="entry name" value="Nucleotide-diphossugar_trans"/>
</dbReference>
<keyword evidence="2" id="KW-1185">Reference proteome</keyword>
<sequence length="209" mass="21077">MTDLAVVVLAPGAGGRTGPAGLGAAATADLRRLLGARTEAWATATAAPGAAYLAVGPEGAGGDRPAALETFSVEGAHAGERRAAALAEAVRRTGLPTVLVTEAPPALGPHHAWSVRDDLADGIDVVFGPAYDGDYYLLAAREPHRALFGLDPAQWDGPEVLQLSREAAMAAGLSIGWLRPERGLATPADVAALLADPATPADVRAALGG</sequence>
<dbReference type="EMBL" id="CP087164">
    <property type="protein sequence ID" value="UGS34649.1"/>
    <property type="molecule type" value="Genomic_DNA"/>
</dbReference>
<proteinExistence type="predicted"/>
<gene>
    <name evidence="1" type="ORF">DSM104329_01028</name>
</gene>
<dbReference type="KEGG" id="sbae:DSM104329_01028"/>
<dbReference type="InterPro" id="IPR018641">
    <property type="entry name" value="Trfase_1_rSAM/seldom-assoc"/>
</dbReference>
<evidence type="ECO:0000313" key="2">
    <source>
        <dbReference type="Proteomes" id="UP001162834"/>
    </source>
</evidence>
<name>A0A9E7BZK7_9ACTN</name>
<dbReference type="Pfam" id="PF09837">
    <property type="entry name" value="DUF2064"/>
    <property type="match status" value="1"/>
</dbReference>
<dbReference type="RefSeq" id="WP_259314313.1">
    <property type="nucleotide sequence ID" value="NZ_CP087164.1"/>
</dbReference>
<dbReference type="SUPFAM" id="SSF53448">
    <property type="entry name" value="Nucleotide-diphospho-sugar transferases"/>
    <property type="match status" value="1"/>
</dbReference>
<dbReference type="PANTHER" id="PTHR36529">
    <property type="entry name" value="SLL1095 PROTEIN"/>
    <property type="match status" value="1"/>
</dbReference>
<dbReference type="Gene3D" id="3.90.550.10">
    <property type="entry name" value="Spore Coat Polysaccharide Biosynthesis Protein SpsA, Chain A"/>
    <property type="match status" value="1"/>
</dbReference>
<accession>A0A9E7BZK7</accession>
<organism evidence="1 2">
    <name type="scientific">Capillimicrobium parvum</name>
    <dbReference type="NCBI Taxonomy" id="2884022"/>
    <lineage>
        <taxon>Bacteria</taxon>
        <taxon>Bacillati</taxon>
        <taxon>Actinomycetota</taxon>
        <taxon>Thermoleophilia</taxon>
        <taxon>Solirubrobacterales</taxon>
        <taxon>Capillimicrobiaceae</taxon>
        <taxon>Capillimicrobium</taxon>
    </lineage>
</organism>
<evidence type="ECO:0008006" key="3">
    <source>
        <dbReference type="Google" id="ProtNLM"/>
    </source>
</evidence>
<dbReference type="Proteomes" id="UP001162834">
    <property type="component" value="Chromosome"/>
</dbReference>